<evidence type="ECO:0000256" key="3">
    <source>
        <dbReference type="SAM" id="MobiDB-lite"/>
    </source>
</evidence>
<evidence type="ECO:0008006" key="6">
    <source>
        <dbReference type="Google" id="ProtNLM"/>
    </source>
</evidence>
<feature type="compositionally biased region" description="Basic and acidic residues" evidence="3">
    <location>
        <begin position="208"/>
        <end position="230"/>
    </location>
</feature>
<dbReference type="PRINTS" id="PR00469">
    <property type="entry name" value="PNDRDTASEII"/>
</dbReference>
<evidence type="ECO:0000313" key="4">
    <source>
        <dbReference type="EMBL" id="GAA0659930.1"/>
    </source>
</evidence>
<dbReference type="Proteomes" id="UP001500194">
    <property type="component" value="Unassembled WGS sequence"/>
</dbReference>
<dbReference type="PRINTS" id="PR00368">
    <property type="entry name" value="FADPNR"/>
</dbReference>
<dbReference type="AlphaFoldDB" id="A0AAV3T4U3"/>
<feature type="region of interest" description="Disordered" evidence="3">
    <location>
        <begin position="202"/>
        <end position="240"/>
    </location>
</feature>
<keyword evidence="1" id="KW-0285">Flavoprotein</keyword>
<name>A0AAV3T4U3_9EURY</name>
<dbReference type="InterPro" id="IPR050097">
    <property type="entry name" value="Ferredoxin-NADP_redctase_2"/>
</dbReference>
<sequence>MSDTPTVGIVGGGVAGLTAATFTARADLETTVFDAGESIFARNAHVENLPGFPAGVNPRTFLDLTREQATESGANVVDAEVADVTATGGGFEVTADETHEFDFVVVSSWSDASFLDDLGLDFIEQGTKTYLDTNGQGRTGVPGLYAAGRVAGRYHQAVVSAGSGAEAALSLIEDSDVPFYHDWVAPEGYFTGRGREVPPGCEEIDEAERERRERASMERMREAFSERHPDTPTMHPSVEE</sequence>
<dbReference type="EMBL" id="BAAADU010000002">
    <property type="protein sequence ID" value="GAA0659930.1"/>
    <property type="molecule type" value="Genomic_DNA"/>
</dbReference>
<dbReference type="PANTHER" id="PTHR48105">
    <property type="entry name" value="THIOREDOXIN REDUCTASE 1-RELATED-RELATED"/>
    <property type="match status" value="1"/>
</dbReference>
<protein>
    <recommendedName>
        <fullName evidence="6">Thioredoxin reductase</fullName>
    </recommendedName>
</protein>
<reference evidence="4 5" key="1">
    <citation type="journal article" date="2019" name="Int. J. Syst. Evol. Microbiol.">
        <title>The Global Catalogue of Microorganisms (GCM) 10K type strain sequencing project: providing services to taxonomists for standard genome sequencing and annotation.</title>
        <authorList>
            <consortium name="The Broad Institute Genomics Platform"/>
            <consortium name="The Broad Institute Genome Sequencing Center for Infectious Disease"/>
            <person name="Wu L."/>
            <person name="Ma J."/>
        </authorList>
    </citation>
    <scope>NUCLEOTIDE SEQUENCE [LARGE SCALE GENOMIC DNA]</scope>
    <source>
        <strain evidence="4 5">JCM 16327</strain>
    </source>
</reference>
<evidence type="ECO:0000256" key="2">
    <source>
        <dbReference type="ARBA" id="ARBA00023002"/>
    </source>
</evidence>
<proteinExistence type="predicted"/>
<organism evidence="4 5">
    <name type="scientific">Salarchaeum japonicum</name>
    <dbReference type="NCBI Taxonomy" id="555573"/>
    <lineage>
        <taxon>Archaea</taxon>
        <taxon>Methanobacteriati</taxon>
        <taxon>Methanobacteriota</taxon>
        <taxon>Stenosarchaea group</taxon>
        <taxon>Halobacteria</taxon>
        <taxon>Halobacteriales</taxon>
        <taxon>Halobacteriaceae</taxon>
    </lineage>
</organism>
<keyword evidence="5" id="KW-1185">Reference proteome</keyword>
<gene>
    <name evidence="4" type="ORF">GCM10009019_25690</name>
</gene>
<keyword evidence="2" id="KW-0560">Oxidoreductase</keyword>
<dbReference type="GO" id="GO:0016491">
    <property type="term" value="F:oxidoreductase activity"/>
    <property type="evidence" value="ECO:0007669"/>
    <property type="project" value="UniProtKB-KW"/>
</dbReference>
<dbReference type="RefSeq" id="WP_227262130.1">
    <property type="nucleotide sequence ID" value="NZ_BAAADU010000002.1"/>
</dbReference>
<dbReference type="Gene3D" id="3.50.50.60">
    <property type="entry name" value="FAD/NAD(P)-binding domain"/>
    <property type="match status" value="1"/>
</dbReference>
<evidence type="ECO:0000256" key="1">
    <source>
        <dbReference type="ARBA" id="ARBA00022630"/>
    </source>
</evidence>
<dbReference type="SUPFAM" id="SSF51905">
    <property type="entry name" value="FAD/NAD(P)-binding domain"/>
    <property type="match status" value="1"/>
</dbReference>
<dbReference type="InterPro" id="IPR036188">
    <property type="entry name" value="FAD/NAD-bd_sf"/>
</dbReference>
<dbReference type="GeneID" id="68572744"/>
<comment type="caution">
    <text evidence="4">The sequence shown here is derived from an EMBL/GenBank/DDBJ whole genome shotgun (WGS) entry which is preliminary data.</text>
</comment>
<evidence type="ECO:0000313" key="5">
    <source>
        <dbReference type="Proteomes" id="UP001500194"/>
    </source>
</evidence>
<dbReference type="Pfam" id="PF13450">
    <property type="entry name" value="NAD_binding_8"/>
    <property type="match status" value="1"/>
</dbReference>
<accession>A0AAV3T4U3</accession>